<name>G1T6A9_RABIT</name>
<dbReference type="GO" id="GO:0005737">
    <property type="term" value="C:cytoplasm"/>
    <property type="evidence" value="ECO:0007669"/>
    <property type="project" value="UniProtKB-SubCell"/>
</dbReference>
<evidence type="ECO:0000256" key="6">
    <source>
        <dbReference type="ARBA" id="ARBA00022853"/>
    </source>
</evidence>
<protein>
    <recommendedName>
        <fullName evidence="9">Acidic leucine-rich nuclear phosphoprotein 32 family member</fullName>
    </recommendedName>
</protein>
<accession>G1T6A9</accession>
<dbReference type="GeneTree" id="ENSGT00950000182907"/>
<sequence length="224" mass="25620">MEMKKRINLELRNSAPEEVTELVLDNCLCVSEKIEDLNDTFKELGFLSMANVELSSLAQIPSLNKLRKLKLSDNIISGVLFNCEITNLEDYRRSIFELLQQITYLVGFDQGDNEAPDSEEEDEEDGDEDDDEEEDQAGPPEGFEEEVEEEEDEDEGEDEAGSEVGEGEVGLSYLMKDEIQDEEDDDDYVEEGEEEEDDEEECPRGEKRKRDAEDDGEDEDDRSF</sequence>
<keyword evidence="4 9" id="KW-0433">Leucine-rich repeat</keyword>
<keyword evidence="7 9" id="KW-0539">Nucleus</keyword>
<evidence type="ECO:0000256" key="4">
    <source>
        <dbReference type="ARBA" id="ARBA00022614"/>
    </source>
</evidence>
<keyword evidence="6" id="KW-0156">Chromatin regulator</keyword>
<reference evidence="11 12" key="1">
    <citation type="journal article" date="2011" name="Nature">
        <title>A high-resolution map of human evolutionary constraint using 29 mammals.</title>
        <authorList>
            <person name="Lindblad-Toh K."/>
            <person name="Garber M."/>
            <person name="Zuk O."/>
            <person name="Lin M.F."/>
            <person name="Parker B.J."/>
            <person name="Washietl S."/>
            <person name="Kheradpour P."/>
            <person name="Ernst J."/>
            <person name="Jordan G."/>
            <person name="Mauceli E."/>
            <person name="Ward L.D."/>
            <person name="Lowe C.B."/>
            <person name="Holloway A.K."/>
            <person name="Clamp M."/>
            <person name="Gnerre S."/>
            <person name="Alfoldi J."/>
            <person name="Beal K."/>
            <person name="Chang J."/>
            <person name="Clawson H."/>
            <person name="Cuff J."/>
            <person name="Di Palma F."/>
            <person name="Fitzgerald S."/>
            <person name="Flicek P."/>
            <person name="Guttman M."/>
            <person name="Hubisz M.J."/>
            <person name="Jaffe D.B."/>
            <person name="Jungreis I."/>
            <person name="Kent W.J."/>
            <person name="Kostka D."/>
            <person name="Lara M."/>
            <person name="Martins A.L."/>
            <person name="Massingham T."/>
            <person name="Moltke I."/>
            <person name="Raney B.J."/>
            <person name="Rasmussen M.D."/>
            <person name="Robinson J."/>
            <person name="Stark A."/>
            <person name="Vilella A.J."/>
            <person name="Wen J."/>
            <person name="Xie X."/>
            <person name="Zody M.C."/>
            <person name="Baldwin J."/>
            <person name="Bloom T."/>
            <person name="Chin C.W."/>
            <person name="Heiman D."/>
            <person name="Nicol R."/>
            <person name="Nusbaum C."/>
            <person name="Young S."/>
            <person name="Wilkinson J."/>
            <person name="Worley K.C."/>
            <person name="Kovar C.L."/>
            <person name="Muzny D.M."/>
            <person name="Gibbs R.A."/>
            <person name="Cree A."/>
            <person name="Dihn H.H."/>
            <person name="Fowler G."/>
            <person name="Jhangiani S."/>
            <person name="Joshi V."/>
            <person name="Lee S."/>
            <person name="Lewis L.R."/>
            <person name="Nazareth L.V."/>
            <person name="Okwuonu G."/>
            <person name="Santibanez J."/>
            <person name="Warren W.C."/>
            <person name="Mardis E.R."/>
            <person name="Weinstock G.M."/>
            <person name="Wilson R.K."/>
            <person name="Delehaunty K."/>
            <person name="Dooling D."/>
            <person name="Fronik C."/>
            <person name="Fulton L."/>
            <person name="Fulton B."/>
            <person name="Graves T."/>
            <person name="Minx P."/>
            <person name="Sodergren E."/>
            <person name="Birney E."/>
            <person name="Margulies E.H."/>
            <person name="Herrero J."/>
            <person name="Green E.D."/>
            <person name="Haussler D."/>
            <person name="Siepel A."/>
            <person name="Goldman N."/>
            <person name="Pollard K.S."/>
            <person name="Pedersen J.S."/>
            <person name="Lander E.S."/>
            <person name="Kellis M."/>
        </authorList>
    </citation>
    <scope>NUCLEOTIDE SEQUENCE [LARGE SCALE GENOMIC DNA]</scope>
    <source>
        <strain evidence="11 12">Thorbecke inbred</strain>
    </source>
</reference>
<comment type="function">
    <text evidence="9">Multifunctional protein that is involved in the regulation of many processes.</text>
</comment>
<dbReference type="eggNOG" id="KOG2739">
    <property type="taxonomic scope" value="Eukaryota"/>
</dbReference>
<dbReference type="GO" id="GO:0042393">
    <property type="term" value="F:histone binding"/>
    <property type="evidence" value="ECO:0007669"/>
    <property type="project" value="TreeGrafter"/>
</dbReference>
<dbReference type="HOGENOM" id="CLU_063314_1_1_1"/>
<evidence type="ECO:0000256" key="8">
    <source>
        <dbReference type="ARBA" id="ARBA00025777"/>
    </source>
</evidence>
<keyword evidence="12" id="KW-1185">Reference proteome</keyword>
<feature type="compositionally biased region" description="Basic and acidic residues" evidence="10">
    <location>
        <begin position="202"/>
        <end position="212"/>
    </location>
</feature>
<dbReference type="GO" id="GO:0006325">
    <property type="term" value="P:chromatin organization"/>
    <property type="evidence" value="ECO:0007669"/>
    <property type="project" value="UniProtKB-KW"/>
</dbReference>
<dbReference type="Gene3D" id="3.80.10.10">
    <property type="entry name" value="Ribonuclease Inhibitor"/>
    <property type="match status" value="1"/>
</dbReference>
<comment type="similarity">
    <text evidence="8 9">Belongs to the ANP32 family.</text>
</comment>
<evidence type="ECO:0000313" key="11">
    <source>
        <dbReference type="Ensembl" id="ENSOCUP00000011938.3"/>
    </source>
</evidence>
<evidence type="ECO:0000313" key="12">
    <source>
        <dbReference type="Proteomes" id="UP000001811"/>
    </source>
</evidence>
<evidence type="ECO:0000256" key="9">
    <source>
        <dbReference type="RuleBase" id="RU369103"/>
    </source>
</evidence>
<comment type="subcellular location">
    <subcellularLocation>
        <location evidence="2">Cytoplasm</location>
    </subcellularLocation>
    <subcellularLocation>
        <location evidence="1 9">Nucleus</location>
    </subcellularLocation>
</comment>
<dbReference type="AlphaFoldDB" id="G1T6A9"/>
<feature type="region of interest" description="Disordered" evidence="10">
    <location>
        <begin position="109"/>
        <end position="224"/>
    </location>
</feature>
<dbReference type="GO" id="GO:0019212">
    <property type="term" value="F:phosphatase inhibitor activity"/>
    <property type="evidence" value="ECO:0007669"/>
    <property type="project" value="TreeGrafter"/>
</dbReference>
<feature type="compositionally biased region" description="Acidic residues" evidence="10">
    <location>
        <begin position="213"/>
        <end position="224"/>
    </location>
</feature>
<evidence type="ECO:0000256" key="7">
    <source>
        <dbReference type="ARBA" id="ARBA00023242"/>
    </source>
</evidence>
<dbReference type="Ensembl" id="ENSOCUT00000013881.3">
    <property type="protein sequence ID" value="ENSOCUP00000011938.3"/>
    <property type="gene ID" value="ENSOCUG00000021892.2"/>
</dbReference>
<dbReference type="PANTHER" id="PTHR11375">
    <property type="entry name" value="ACIDIC LEUCINE-RICH NUCLEAR PHOSPHOPROTEIN 32"/>
    <property type="match status" value="1"/>
</dbReference>
<proteinExistence type="inferred from homology"/>
<feature type="compositionally biased region" description="Acidic residues" evidence="10">
    <location>
        <begin position="179"/>
        <end position="201"/>
    </location>
</feature>
<dbReference type="EMBL" id="AAGW02041818">
    <property type="status" value="NOT_ANNOTATED_CDS"/>
    <property type="molecule type" value="Genomic_DNA"/>
</dbReference>
<dbReference type="GO" id="GO:0042981">
    <property type="term" value="P:regulation of apoptotic process"/>
    <property type="evidence" value="ECO:0007669"/>
    <property type="project" value="TreeGrafter"/>
</dbReference>
<dbReference type="InParanoid" id="G1T6A9"/>
<dbReference type="InterPro" id="IPR032675">
    <property type="entry name" value="LRR_dom_sf"/>
</dbReference>
<keyword evidence="5" id="KW-0677">Repeat</keyword>
<dbReference type="SUPFAM" id="SSF52075">
    <property type="entry name" value="Outer arm dynein light chain 1"/>
    <property type="match status" value="1"/>
</dbReference>
<dbReference type="STRING" id="9986.ENSOCUP00000011938"/>
<organism evidence="11 12">
    <name type="scientific">Oryctolagus cuniculus</name>
    <name type="common">Rabbit</name>
    <dbReference type="NCBI Taxonomy" id="9986"/>
    <lineage>
        <taxon>Eukaryota</taxon>
        <taxon>Metazoa</taxon>
        <taxon>Chordata</taxon>
        <taxon>Craniata</taxon>
        <taxon>Vertebrata</taxon>
        <taxon>Euteleostomi</taxon>
        <taxon>Mammalia</taxon>
        <taxon>Eutheria</taxon>
        <taxon>Euarchontoglires</taxon>
        <taxon>Glires</taxon>
        <taxon>Lagomorpha</taxon>
        <taxon>Leporidae</taxon>
        <taxon>Oryctolagus</taxon>
    </lineage>
</organism>
<dbReference type="SMR" id="G1T6A9"/>
<reference evidence="11" key="3">
    <citation type="submission" date="2025-09" db="UniProtKB">
        <authorList>
            <consortium name="Ensembl"/>
        </authorList>
    </citation>
    <scope>IDENTIFICATION</scope>
    <source>
        <strain evidence="11">Thorbecke</strain>
    </source>
</reference>
<reference evidence="11" key="2">
    <citation type="submission" date="2025-08" db="UniProtKB">
        <authorList>
            <consortium name="Ensembl"/>
        </authorList>
    </citation>
    <scope>IDENTIFICATION</scope>
    <source>
        <strain evidence="11">Thorbecke</strain>
    </source>
</reference>
<dbReference type="PANTHER" id="PTHR11375:SF5">
    <property type="entry name" value="ACIDIC LEUCINE-RICH NUCLEAR PHOSPHOPROTEIN 32 FAMILY MEMBER E"/>
    <property type="match status" value="1"/>
</dbReference>
<evidence type="ECO:0000256" key="5">
    <source>
        <dbReference type="ARBA" id="ARBA00022737"/>
    </source>
</evidence>
<feature type="compositionally biased region" description="Acidic residues" evidence="10">
    <location>
        <begin position="111"/>
        <end position="161"/>
    </location>
</feature>
<dbReference type="InterPro" id="IPR045081">
    <property type="entry name" value="AN32"/>
</dbReference>
<evidence type="ECO:0000256" key="2">
    <source>
        <dbReference type="ARBA" id="ARBA00004496"/>
    </source>
</evidence>
<evidence type="ECO:0000256" key="10">
    <source>
        <dbReference type="SAM" id="MobiDB-lite"/>
    </source>
</evidence>
<dbReference type="Proteomes" id="UP000001811">
    <property type="component" value="Chromosome X"/>
</dbReference>
<dbReference type="GO" id="GO:0005634">
    <property type="term" value="C:nucleus"/>
    <property type="evidence" value="ECO:0007669"/>
    <property type="project" value="UniProtKB-SubCell"/>
</dbReference>
<keyword evidence="3" id="KW-0963">Cytoplasm</keyword>
<evidence type="ECO:0000256" key="3">
    <source>
        <dbReference type="ARBA" id="ARBA00022490"/>
    </source>
</evidence>
<evidence type="ECO:0000256" key="1">
    <source>
        <dbReference type="ARBA" id="ARBA00004123"/>
    </source>
</evidence>